<keyword evidence="3" id="KW-1185">Reference proteome</keyword>
<feature type="chain" id="PRO_5043843803" evidence="1">
    <location>
        <begin position="20"/>
        <end position="132"/>
    </location>
</feature>
<proteinExistence type="predicted"/>
<evidence type="ECO:0000313" key="3">
    <source>
        <dbReference type="Proteomes" id="UP001162156"/>
    </source>
</evidence>
<organism evidence="2 3">
    <name type="scientific">Rhamnusium bicolor</name>
    <dbReference type="NCBI Taxonomy" id="1586634"/>
    <lineage>
        <taxon>Eukaryota</taxon>
        <taxon>Metazoa</taxon>
        <taxon>Ecdysozoa</taxon>
        <taxon>Arthropoda</taxon>
        <taxon>Hexapoda</taxon>
        <taxon>Insecta</taxon>
        <taxon>Pterygota</taxon>
        <taxon>Neoptera</taxon>
        <taxon>Endopterygota</taxon>
        <taxon>Coleoptera</taxon>
        <taxon>Polyphaga</taxon>
        <taxon>Cucujiformia</taxon>
        <taxon>Chrysomeloidea</taxon>
        <taxon>Cerambycidae</taxon>
        <taxon>Lepturinae</taxon>
        <taxon>Rhagiini</taxon>
        <taxon>Rhamnusium</taxon>
    </lineage>
</organism>
<feature type="signal peptide" evidence="1">
    <location>
        <begin position="1"/>
        <end position="19"/>
    </location>
</feature>
<dbReference type="AlphaFoldDB" id="A0AAV8WPA8"/>
<dbReference type="Proteomes" id="UP001162156">
    <property type="component" value="Unassembled WGS sequence"/>
</dbReference>
<sequence length="132" mass="13902">MTKLALIFFCCIAITSVIAAPASNEQLDKATVNDVAVNTVSEEKKVEITAQPANASSSTVEISGITTGADASLSTPAVENTPFKPQRAGSMFARFIDDIFQIPIAVLQNVAKLITSPFTQSKQTPEVLATVS</sequence>
<reference evidence="2" key="1">
    <citation type="journal article" date="2023" name="Insect Mol. Biol.">
        <title>Genome sequencing provides insights into the evolution of gene families encoding plant cell wall-degrading enzymes in longhorned beetles.</title>
        <authorList>
            <person name="Shin N.R."/>
            <person name="Okamura Y."/>
            <person name="Kirsch R."/>
            <person name="Pauchet Y."/>
        </authorList>
    </citation>
    <scope>NUCLEOTIDE SEQUENCE</scope>
    <source>
        <strain evidence="2">RBIC_L_NR</strain>
    </source>
</reference>
<dbReference type="EMBL" id="JANEYF010005500">
    <property type="protein sequence ID" value="KAJ8927980.1"/>
    <property type="molecule type" value="Genomic_DNA"/>
</dbReference>
<comment type="caution">
    <text evidence="2">The sequence shown here is derived from an EMBL/GenBank/DDBJ whole genome shotgun (WGS) entry which is preliminary data.</text>
</comment>
<evidence type="ECO:0000256" key="1">
    <source>
        <dbReference type="SAM" id="SignalP"/>
    </source>
</evidence>
<evidence type="ECO:0000313" key="2">
    <source>
        <dbReference type="EMBL" id="KAJ8927980.1"/>
    </source>
</evidence>
<name>A0AAV8WPA8_9CUCU</name>
<keyword evidence="1" id="KW-0732">Signal</keyword>
<accession>A0AAV8WPA8</accession>
<protein>
    <submittedName>
        <fullName evidence="2">Uncharacterized protein</fullName>
    </submittedName>
</protein>
<gene>
    <name evidence="2" type="ORF">NQ314_019506</name>
</gene>